<protein>
    <recommendedName>
        <fullName evidence="4">ABC transporter</fullName>
    </recommendedName>
</protein>
<evidence type="ECO:0008006" key="4">
    <source>
        <dbReference type="Google" id="ProtNLM"/>
    </source>
</evidence>
<keyword evidence="3" id="KW-1185">Reference proteome</keyword>
<reference evidence="3" key="1">
    <citation type="submission" date="2016-11" db="EMBL/GenBank/DDBJ databases">
        <authorList>
            <person name="Varghese N."/>
            <person name="Submissions S."/>
        </authorList>
    </citation>
    <scope>NUCLEOTIDE SEQUENCE [LARGE SCALE GENOMIC DNA]</scope>
    <source>
        <strain evidence="3">DSM 100566</strain>
    </source>
</reference>
<dbReference type="SUPFAM" id="SSF52540">
    <property type="entry name" value="P-loop containing nucleoside triphosphate hydrolases"/>
    <property type="match status" value="1"/>
</dbReference>
<evidence type="ECO:0000313" key="3">
    <source>
        <dbReference type="Proteomes" id="UP000184144"/>
    </source>
</evidence>
<proteinExistence type="predicted"/>
<sequence length="82" mass="9043">MSEVQLYGNVQTYGAVKIVHGADLEVDEEEFVVLEGPLKYGKSTTLRINAGLEKISHGTPPRLSAYRWGHGSRRSFPRPSGT</sequence>
<gene>
    <name evidence="2" type="ORF">SAMN05444273_10350</name>
</gene>
<dbReference type="EMBL" id="FQUV01000003">
    <property type="protein sequence ID" value="SHE88861.1"/>
    <property type="molecule type" value="Genomic_DNA"/>
</dbReference>
<name>A0A1M4X5X9_9RHOB</name>
<dbReference type="AlphaFoldDB" id="A0A1M4X5X9"/>
<accession>A0A1M4X5X9</accession>
<feature type="region of interest" description="Disordered" evidence="1">
    <location>
        <begin position="63"/>
        <end position="82"/>
    </location>
</feature>
<evidence type="ECO:0000313" key="2">
    <source>
        <dbReference type="EMBL" id="SHE88861.1"/>
    </source>
</evidence>
<dbReference type="Gene3D" id="3.40.50.300">
    <property type="entry name" value="P-loop containing nucleotide triphosphate hydrolases"/>
    <property type="match status" value="1"/>
</dbReference>
<dbReference type="STRING" id="1486859.SAMN05444273_10350"/>
<dbReference type="Proteomes" id="UP000184144">
    <property type="component" value="Unassembled WGS sequence"/>
</dbReference>
<dbReference type="InterPro" id="IPR027417">
    <property type="entry name" value="P-loop_NTPase"/>
</dbReference>
<evidence type="ECO:0000256" key="1">
    <source>
        <dbReference type="SAM" id="MobiDB-lite"/>
    </source>
</evidence>
<organism evidence="2 3">
    <name type="scientific">Litoreibacter ascidiaceicola</name>
    <dbReference type="NCBI Taxonomy" id="1486859"/>
    <lineage>
        <taxon>Bacteria</taxon>
        <taxon>Pseudomonadati</taxon>
        <taxon>Pseudomonadota</taxon>
        <taxon>Alphaproteobacteria</taxon>
        <taxon>Rhodobacterales</taxon>
        <taxon>Roseobacteraceae</taxon>
        <taxon>Litoreibacter</taxon>
    </lineage>
</organism>